<feature type="domain" description="STY4199-like HEPN" evidence="3">
    <location>
        <begin position="1"/>
        <end position="282"/>
    </location>
</feature>
<feature type="compositionally biased region" description="Basic and acidic residues" evidence="1">
    <location>
        <begin position="319"/>
        <end position="331"/>
    </location>
</feature>
<organism evidence="4 5">
    <name type="scientific">Citrobacter sedlakii</name>
    <dbReference type="NCBI Taxonomy" id="67826"/>
    <lineage>
        <taxon>Bacteria</taxon>
        <taxon>Pseudomonadati</taxon>
        <taxon>Pseudomonadota</taxon>
        <taxon>Gammaproteobacteria</taxon>
        <taxon>Enterobacterales</taxon>
        <taxon>Enterobacteriaceae</taxon>
        <taxon>Citrobacter</taxon>
        <taxon>Citrobacter freundii complex</taxon>
    </lineage>
</organism>
<sequence>MTISVLQTTRTTFEHCLGIIRQASVEILLLLGVHASEGKDPRWFLEQLDQARLNLGGWSAVARRLHLNDAQLSQLTLQLRHLQQCVPQYDSGQEVNENQLIAALRVVNALERLRQHQPLLNYKTDIEQTDASQQMRAERQLRAIELTLIALIAQMWPDKSQLNNYLRQSFGADKLRRWIKQGEKQDPLSGMRFSELALMVVDKKTFSRHYAGIFNDASVLTLFVEPRLTLRMFLDDCRQARNSVLAGVPLSSAQLTLLACQFQHIVRPVQRAYEQGRGRVNPTAFMIVEEGKLAQYWDDARHKDHQAGGDAQEIGESIDPPRKRPQRTAEEREQLISGVLWGAVGVMVFAMLGGGAWLVSSQPPAPAPSVAIVQSEPKREMPSARETVSQMGITWDAFSLRAAIDRNDVRVTSLFLQGGMNWQIAWTETAFARGHDDVLQLLLRYPSQMDENKPCRRFINTLGHAMSGGATMTSEHKAYLQRFCTVPSVVKRQQYDMEQAERRLRADPSAGNKKWHRIQRAIYDAIR</sequence>
<evidence type="ECO:0000259" key="3">
    <source>
        <dbReference type="Pfam" id="PF18729"/>
    </source>
</evidence>
<dbReference type="Proteomes" id="UP000746649">
    <property type="component" value="Unassembled WGS sequence"/>
</dbReference>
<keyword evidence="2" id="KW-0472">Membrane</keyword>
<keyword evidence="5" id="KW-1185">Reference proteome</keyword>
<dbReference type="RefSeq" id="WP_200035565.1">
    <property type="nucleotide sequence ID" value="NZ_JADWND010000006.1"/>
</dbReference>
<feature type="transmembrane region" description="Helical" evidence="2">
    <location>
        <begin position="335"/>
        <end position="359"/>
    </location>
</feature>
<dbReference type="EMBL" id="JADWND010000006">
    <property type="protein sequence ID" value="MBJ8382161.1"/>
    <property type="molecule type" value="Genomic_DNA"/>
</dbReference>
<proteinExistence type="predicted"/>
<reference evidence="4 5" key="1">
    <citation type="submission" date="2020-11" db="EMBL/GenBank/DDBJ databases">
        <title>Enhanced detection system for hospital associated transmission using whole genome sequencing surveillance.</title>
        <authorList>
            <person name="Harrison L.H."/>
            <person name="Van Tyne D."/>
            <person name="Marsh J.W."/>
            <person name="Griffith M.P."/>
            <person name="Snyder D.J."/>
            <person name="Cooper V.S."/>
            <person name="Mustapha M."/>
        </authorList>
    </citation>
    <scope>NUCLEOTIDE SEQUENCE [LARGE SCALE GENOMIC DNA]</scope>
    <source>
        <strain evidence="4 5">CB00117</strain>
    </source>
</reference>
<keyword evidence="2" id="KW-1133">Transmembrane helix</keyword>
<gene>
    <name evidence="4" type="ORF">I6M88_14455</name>
</gene>
<name>A0ABS0ZTK5_9ENTR</name>
<comment type="caution">
    <text evidence="4">The sequence shown here is derived from an EMBL/GenBank/DDBJ whole genome shotgun (WGS) entry which is preliminary data.</text>
</comment>
<keyword evidence="2" id="KW-0812">Transmembrane</keyword>
<accession>A0ABS0ZTK5</accession>
<dbReference type="Pfam" id="PF18729">
    <property type="entry name" value="HEPN_STY4199"/>
    <property type="match status" value="1"/>
</dbReference>
<evidence type="ECO:0000256" key="2">
    <source>
        <dbReference type="SAM" id="Phobius"/>
    </source>
</evidence>
<feature type="region of interest" description="Disordered" evidence="1">
    <location>
        <begin position="304"/>
        <end position="331"/>
    </location>
</feature>
<dbReference type="InterPro" id="IPR040816">
    <property type="entry name" value="STY4199_HEPN_dom"/>
</dbReference>
<evidence type="ECO:0000256" key="1">
    <source>
        <dbReference type="SAM" id="MobiDB-lite"/>
    </source>
</evidence>
<evidence type="ECO:0000313" key="5">
    <source>
        <dbReference type="Proteomes" id="UP000746649"/>
    </source>
</evidence>
<protein>
    <recommendedName>
        <fullName evidence="3">STY4199-like HEPN domain-containing protein</fullName>
    </recommendedName>
</protein>
<evidence type="ECO:0000313" key="4">
    <source>
        <dbReference type="EMBL" id="MBJ8382161.1"/>
    </source>
</evidence>